<organism evidence="2 3">
    <name type="scientific">Fibroporia radiculosa</name>
    <dbReference type="NCBI Taxonomy" id="599839"/>
    <lineage>
        <taxon>Eukaryota</taxon>
        <taxon>Fungi</taxon>
        <taxon>Dikarya</taxon>
        <taxon>Basidiomycota</taxon>
        <taxon>Agaricomycotina</taxon>
        <taxon>Agaricomycetes</taxon>
        <taxon>Polyporales</taxon>
        <taxon>Fibroporiaceae</taxon>
        <taxon>Fibroporia</taxon>
    </lineage>
</organism>
<dbReference type="Proteomes" id="UP000006352">
    <property type="component" value="Unassembled WGS sequence"/>
</dbReference>
<dbReference type="STRING" id="599839.J4H599"/>
<dbReference type="GeneID" id="24101269"/>
<dbReference type="OrthoDB" id="3364141at2759"/>
<proteinExistence type="predicted"/>
<reference evidence="2 3" key="1">
    <citation type="journal article" date="2012" name="Appl. Environ. Microbiol.">
        <title>Short-read sequencing for genomic analysis of the brown rot fungus Fibroporia radiculosa.</title>
        <authorList>
            <person name="Tang J.D."/>
            <person name="Perkins A.D."/>
            <person name="Sonstegard T.S."/>
            <person name="Schroeder S.G."/>
            <person name="Burgess S.C."/>
            <person name="Diehl S.V."/>
        </authorList>
    </citation>
    <scope>NUCLEOTIDE SEQUENCE [LARGE SCALE GENOMIC DNA]</scope>
    <source>
        <strain evidence="2 3">TFFH 294</strain>
    </source>
</reference>
<dbReference type="AlphaFoldDB" id="J4H599"/>
<protein>
    <submittedName>
        <fullName evidence="2">Uncharacterized protein</fullName>
    </submittedName>
</protein>
<dbReference type="EMBL" id="HE797306">
    <property type="protein sequence ID" value="CCM06369.1"/>
    <property type="molecule type" value="Genomic_DNA"/>
</dbReference>
<feature type="compositionally biased region" description="Acidic residues" evidence="1">
    <location>
        <begin position="247"/>
        <end position="267"/>
    </location>
</feature>
<evidence type="ECO:0000313" key="3">
    <source>
        <dbReference type="Proteomes" id="UP000006352"/>
    </source>
</evidence>
<accession>J4H599</accession>
<dbReference type="InParanoid" id="J4H599"/>
<feature type="region of interest" description="Disordered" evidence="1">
    <location>
        <begin position="225"/>
        <end position="267"/>
    </location>
</feature>
<keyword evidence="3" id="KW-1185">Reference proteome</keyword>
<evidence type="ECO:0000313" key="2">
    <source>
        <dbReference type="EMBL" id="CCM06369.1"/>
    </source>
</evidence>
<dbReference type="RefSeq" id="XP_012185652.1">
    <property type="nucleotide sequence ID" value="XM_012330262.1"/>
</dbReference>
<dbReference type="HOGENOM" id="CLU_075350_0_0_1"/>
<gene>
    <name evidence="2" type="ORF">FIBRA_08627</name>
</gene>
<evidence type="ECO:0000256" key="1">
    <source>
        <dbReference type="SAM" id="MobiDB-lite"/>
    </source>
</evidence>
<sequence>MATWTYPTDMHPWFRTPSLKRKLTDVNVSVVAEHGSTTPPPTVCHKRRRCDVLERGLARLTLAACCDRPTDSVSTNCDPNRASGLGRAASSSASAIVNSVEPSAGLPTPLTEPSLLPTALDLPSIPIIFPSSVDEPTSPGHVNDQPDVHMKIPSWYEVEKDRIVITELEDSDLEEDLSTSDELFISPALLGRLPRQLLSLPSRAPKTDSSRALVLFKPPIIAEPFSRENKNKVDEEDEAAGNRQDTDADTPMDIQADDDNDMEIELL</sequence>
<name>J4H599_9APHY</name>